<feature type="chain" id="PRO_5046961334" evidence="6">
    <location>
        <begin position="18"/>
        <end position="377"/>
    </location>
</feature>
<dbReference type="InterPro" id="IPR031311">
    <property type="entry name" value="CHIT_BIND_RR_consensus"/>
</dbReference>
<dbReference type="GO" id="GO:0031012">
    <property type="term" value="C:extracellular matrix"/>
    <property type="evidence" value="ECO:0007669"/>
    <property type="project" value="TreeGrafter"/>
</dbReference>
<evidence type="ECO:0000256" key="2">
    <source>
        <dbReference type="ARBA" id="ARBA00022729"/>
    </source>
</evidence>
<evidence type="ECO:0000256" key="1">
    <source>
        <dbReference type="ARBA" id="ARBA00022460"/>
    </source>
</evidence>
<dbReference type="OMA" id="QFIPAQT"/>
<evidence type="ECO:0000256" key="3">
    <source>
        <dbReference type="PROSITE-ProRule" id="PRU00497"/>
    </source>
</evidence>
<dbReference type="PROSITE" id="PS00233">
    <property type="entry name" value="CHIT_BIND_RR_1"/>
    <property type="match status" value="1"/>
</dbReference>
<dbReference type="OrthoDB" id="6931597at2759"/>
<keyword evidence="2 6" id="KW-0732">Signal</keyword>
<dbReference type="PANTHER" id="PTHR12236:SF95">
    <property type="entry name" value="CUTICULAR PROTEIN 76BD, ISOFORM C-RELATED"/>
    <property type="match status" value="1"/>
</dbReference>
<dbReference type="InterPro" id="IPR000618">
    <property type="entry name" value="Insect_cuticle"/>
</dbReference>
<sequence>MVWKIVLVICLSGYVQSERGAISQQRVVIHQIKSEESDKPIQVGSKKSEYREEYAWSYPSYEFSYKVNDPETKDIKGQHEKRHGDEVKGLYWLIEPNGQKRTVNYQADDNNGFNAQVDYTAKQQSTEYKSKNIDENNEVEEKAKEINETNAPIEEINTSDKEQGTINNEENVNEQANFEESNLDEQNKDNLQNNVDAVKDEISNQTENNEENQNNENNTMNIENNQNECCSENSENENVKPVQEENQEKNIDYNNNRRKSRDNVNRSQLNQNNNKLRYRENIEQNRKSGAYSKRSEDNQNHVTHALRGSKHKENVDINLKNYNDEKKEQSNHYELRVDALNTNKGNIAHVTKNVKETKSNRFEHRIRIHHPEPNMKI</sequence>
<dbReference type="RefSeq" id="XP_026485914.2">
    <property type="nucleotide sequence ID" value="XM_026630129.2"/>
</dbReference>
<feature type="compositionally biased region" description="Basic and acidic residues" evidence="5">
    <location>
        <begin position="242"/>
        <end position="251"/>
    </location>
</feature>
<dbReference type="PANTHER" id="PTHR12236">
    <property type="entry name" value="STRUCTURAL CONTITUENT OF CUTICLE"/>
    <property type="match status" value="1"/>
</dbReference>
<dbReference type="GeneID" id="113393312"/>
<accession>A0A8B8HM39</accession>
<organism evidence="7 8">
    <name type="scientific">Vanessa tameamea</name>
    <name type="common">Kamehameha butterfly</name>
    <dbReference type="NCBI Taxonomy" id="334116"/>
    <lineage>
        <taxon>Eukaryota</taxon>
        <taxon>Metazoa</taxon>
        <taxon>Ecdysozoa</taxon>
        <taxon>Arthropoda</taxon>
        <taxon>Hexapoda</taxon>
        <taxon>Insecta</taxon>
        <taxon>Pterygota</taxon>
        <taxon>Neoptera</taxon>
        <taxon>Endopterygota</taxon>
        <taxon>Lepidoptera</taxon>
        <taxon>Glossata</taxon>
        <taxon>Ditrysia</taxon>
        <taxon>Papilionoidea</taxon>
        <taxon>Nymphalidae</taxon>
        <taxon>Nymphalinae</taxon>
        <taxon>Vanessa</taxon>
    </lineage>
</organism>
<dbReference type="Proteomes" id="UP001652626">
    <property type="component" value="Chromosome 6"/>
</dbReference>
<dbReference type="Pfam" id="PF00379">
    <property type="entry name" value="Chitin_bind_4"/>
    <property type="match status" value="1"/>
</dbReference>
<feature type="compositionally biased region" description="Low complexity" evidence="5">
    <location>
        <begin position="204"/>
        <end position="233"/>
    </location>
</feature>
<evidence type="ECO:0000256" key="4">
    <source>
        <dbReference type="SAM" id="Coils"/>
    </source>
</evidence>
<dbReference type="AlphaFoldDB" id="A0A8B8HM39"/>
<feature type="coiled-coil region" evidence="4">
    <location>
        <begin position="312"/>
        <end position="343"/>
    </location>
</feature>
<proteinExistence type="predicted"/>
<feature type="region of interest" description="Disordered" evidence="5">
    <location>
        <begin position="204"/>
        <end position="280"/>
    </location>
</feature>
<gene>
    <name evidence="8" type="primary">LOC113393312</name>
</gene>
<feature type="signal peptide" evidence="6">
    <location>
        <begin position="1"/>
        <end position="17"/>
    </location>
</feature>
<evidence type="ECO:0000313" key="8">
    <source>
        <dbReference type="RefSeq" id="XP_026485914.2"/>
    </source>
</evidence>
<keyword evidence="4" id="KW-0175">Coiled coil</keyword>
<reference evidence="8" key="1">
    <citation type="submission" date="2025-08" db="UniProtKB">
        <authorList>
            <consortium name="RefSeq"/>
        </authorList>
    </citation>
    <scope>IDENTIFICATION</scope>
    <source>
        <tissue evidence="8">Whole body</tissue>
    </source>
</reference>
<dbReference type="PROSITE" id="PS51155">
    <property type="entry name" value="CHIT_BIND_RR_2"/>
    <property type="match status" value="1"/>
</dbReference>
<dbReference type="InterPro" id="IPR051217">
    <property type="entry name" value="Insect_Cuticle_Struc_Prot"/>
</dbReference>
<name>A0A8B8HM39_VANTA</name>
<feature type="compositionally biased region" description="Low complexity" evidence="5">
    <location>
        <begin position="265"/>
        <end position="275"/>
    </location>
</feature>
<protein>
    <submittedName>
        <fullName evidence="8">GATA zinc finger domain-containing protein 14-like</fullName>
    </submittedName>
</protein>
<dbReference type="PRINTS" id="PR00947">
    <property type="entry name" value="CUTICLE"/>
</dbReference>
<keyword evidence="7" id="KW-1185">Reference proteome</keyword>
<keyword evidence="1 3" id="KW-0193">Cuticle</keyword>
<evidence type="ECO:0000256" key="5">
    <source>
        <dbReference type="SAM" id="MobiDB-lite"/>
    </source>
</evidence>
<dbReference type="GO" id="GO:0042302">
    <property type="term" value="F:structural constituent of cuticle"/>
    <property type="evidence" value="ECO:0007669"/>
    <property type="project" value="UniProtKB-UniRule"/>
</dbReference>
<evidence type="ECO:0000313" key="7">
    <source>
        <dbReference type="Proteomes" id="UP001652626"/>
    </source>
</evidence>
<evidence type="ECO:0000256" key="6">
    <source>
        <dbReference type="SAM" id="SignalP"/>
    </source>
</evidence>
<dbReference type="GO" id="GO:0005615">
    <property type="term" value="C:extracellular space"/>
    <property type="evidence" value="ECO:0007669"/>
    <property type="project" value="TreeGrafter"/>
</dbReference>